<dbReference type="Proteomes" id="UP000054925">
    <property type="component" value="Unassembled WGS sequence"/>
</dbReference>
<comment type="caution">
    <text evidence="1">The sequence shown here is derived from an EMBL/GenBank/DDBJ whole genome shotgun (WGS) entry which is preliminary data.</text>
</comment>
<dbReference type="EMBL" id="FCOL02000001">
    <property type="protein sequence ID" value="SAL14681.1"/>
    <property type="molecule type" value="Genomic_DNA"/>
</dbReference>
<evidence type="ECO:0000313" key="2">
    <source>
        <dbReference type="Proteomes" id="UP000054925"/>
    </source>
</evidence>
<dbReference type="RefSeq" id="WP_087654477.1">
    <property type="nucleotide sequence ID" value="NZ_FCOL02000001.1"/>
</dbReference>
<evidence type="ECO:0000313" key="1">
    <source>
        <dbReference type="EMBL" id="SAL14681.1"/>
    </source>
</evidence>
<proteinExistence type="predicted"/>
<accession>A0A158F4L0</accession>
<organism evidence="1 2">
    <name type="scientific">Caballeronia terrestris</name>
    <dbReference type="NCBI Taxonomy" id="1226301"/>
    <lineage>
        <taxon>Bacteria</taxon>
        <taxon>Pseudomonadati</taxon>
        <taxon>Pseudomonadota</taxon>
        <taxon>Betaproteobacteria</taxon>
        <taxon>Burkholderiales</taxon>
        <taxon>Burkholderiaceae</taxon>
        <taxon>Caballeronia</taxon>
    </lineage>
</organism>
<dbReference type="AlphaFoldDB" id="A0A158F4L0"/>
<dbReference type="OrthoDB" id="8759368at2"/>
<protein>
    <submittedName>
        <fullName evidence="1">Uncharacterized protein</fullName>
    </submittedName>
</protein>
<keyword evidence="2" id="KW-1185">Reference proteome</keyword>
<name>A0A158F4L0_9BURK</name>
<reference evidence="1" key="1">
    <citation type="submission" date="2016-01" db="EMBL/GenBank/DDBJ databases">
        <authorList>
            <person name="Peeters C."/>
        </authorList>
    </citation>
    <scope>NUCLEOTIDE SEQUENCE [LARGE SCALE GENOMIC DNA]</scope>
    <source>
        <strain evidence="1">LMG 22937</strain>
    </source>
</reference>
<sequence length="65" mass="7193">MERALIIKDLPVTAEEATLAPEKMKLLRGGRAVQVTVDGQRPGTVDDWQMNIAIFEGRINGPYIV</sequence>
<gene>
    <name evidence="1" type="ORF">AWB67_00336</name>
</gene>